<dbReference type="Gene3D" id="1.25.40.10">
    <property type="entry name" value="Tetratricopeptide repeat domain"/>
    <property type="match status" value="1"/>
</dbReference>
<dbReference type="SUPFAM" id="SSF48452">
    <property type="entry name" value="TPR-like"/>
    <property type="match status" value="1"/>
</dbReference>
<comment type="caution">
    <text evidence="1">The sequence shown here is derived from an EMBL/GenBank/DDBJ whole genome shotgun (WGS) entry which is preliminary data.</text>
</comment>
<dbReference type="InterPro" id="IPR011990">
    <property type="entry name" value="TPR-like_helical_dom_sf"/>
</dbReference>
<accession>A0A4Y9F5Q1</accession>
<protein>
    <submittedName>
        <fullName evidence="1">Tetratricopeptide repeat protein</fullName>
    </submittedName>
</protein>
<dbReference type="EMBL" id="SPQC01000014">
    <property type="protein sequence ID" value="TFU22741.1"/>
    <property type="molecule type" value="Genomic_DNA"/>
</dbReference>
<evidence type="ECO:0000313" key="1">
    <source>
        <dbReference type="EMBL" id="TFU22741.1"/>
    </source>
</evidence>
<evidence type="ECO:0000313" key="2">
    <source>
        <dbReference type="Proteomes" id="UP000297951"/>
    </source>
</evidence>
<gene>
    <name evidence="1" type="ORF">E4U03_05215</name>
</gene>
<proteinExistence type="predicted"/>
<dbReference type="Proteomes" id="UP000297951">
    <property type="component" value="Unassembled WGS sequence"/>
</dbReference>
<dbReference type="RefSeq" id="WP_135012151.1">
    <property type="nucleotide sequence ID" value="NZ_JADGLK010000014.1"/>
</dbReference>
<sequence>MPRLKGCWRWGEADAARPLLTEALDLARELDDQAFLAETYQLLALVTAQEGDADAAQGYLERSAEHYAAAGDADNEAFVKELLNRLPGN</sequence>
<name>A0A4Y9F5Q1_9MICC</name>
<dbReference type="AlphaFoldDB" id="A0A4Y9F5Q1"/>
<reference evidence="1 2" key="1">
    <citation type="submission" date="2019-03" db="EMBL/GenBank/DDBJ databases">
        <title>Diversity of the mouse oral microbiome.</title>
        <authorList>
            <person name="Joseph S."/>
            <person name="Aduse-Opoku J."/>
            <person name="Curtis M."/>
            <person name="Wade W."/>
            <person name="Hashim A."/>
        </authorList>
    </citation>
    <scope>NUCLEOTIDE SEQUENCE [LARGE SCALE GENOMIC DNA]</scope>
    <source>
        <strain evidence="2">irhom_31</strain>
    </source>
</reference>
<organism evidence="1 2">
    <name type="scientific">Rothia nasimurium</name>
    <dbReference type="NCBI Taxonomy" id="85336"/>
    <lineage>
        <taxon>Bacteria</taxon>
        <taxon>Bacillati</taxon>
        <taxon>Actinomycetota</taxon>
        <taxon>Actinomycetes</taxon>
        <taxon>Micrococcales</taxon>
        <taxon>Micrococcaceae</taxon>
        <taxon>Rothia</taxon>
    </lineage>
</organism>